<reference evidence="2" key="1">
    <citation type="journal article" date="2020" name="Stud. Mycol.">
        <title>101 Dothideomycetes genomes: a test case for predicting lifestyles and emergence of pathogens.</title>
        <authorList>
            <person name="Haridas S."/>
            <person name="Albert R."/>
            <person name="Binder M."/>
            <person name="Bloem J."/>
            <person name="Labutti K."/>
            <person name="Salamov A."/>
            <person name="Andreopoulos B."/>
            <person name="Baker S."/>
            <person name="Barry K."/>
            <person name="Bills G."/>
            <person name="Bluhm B."/>
            <person name="Cannon C."/>
            <person name="Castanera R."/>
            <person name="Culley D."/>
            <person name="Daum C."/>
            <person name="Ezra D."/>
            <person name="Gonzalez J."/>
            <person name="Henrissat B."/>
            <person name="Kuo A."/>
            <person name="Liang C."/>
            <person name="Lipzen A."/>
            <person name="Lutzoni F."/>
            <person name="Magnuson J."/>
            <person name="Mondo S."/>
            <person name="Nolan M."/>
            <person name="Ohm R."/>
            <person name="Pangilinan J."/>
            <person name="Park H.-J."/>
            <person name="Ramirez L."/>
            <person name="Alfaro M."/>
            <person name="Sun H."/>
            <person name="Tritt A."/>
            <person name="Yoshinaga Y."/>
            <person name="Zwiers L.-H."/>
            <person name="Turgeon B."/>
            <person name="Goodwin S."/>
            <person name="Spatafora J."/>
            <person name="Crous P."/>
            <person name="Grigoriev I."/>
        </authorList>
    </citation>
    <scope>NUCLEOTIDE SEQUENCE</scope>
    <source>
        <strain evidence="2">CBS 107.79</strain>
    </source>
</reference>
<evidence type="ECO:0000313" key="2">
    <source>
        <dbReference type="EMBL" id="KAF1968503.1"/>
    </source>
</evidence>
<organism evidence="2 3">
    <name type="scientific">Bimuria novae-zelandiae CBS 107.79</name>
    <dbReference type="NCBI Taxonomy" id="1447943"/>
    <lineage>
        <taxon>Eukaryota</taxon>
        <taxon>Fungi</taxon>
        <taxon>Dikarya</taxon>
        <taxon>Ascomycota</taxon>
        <taxon>Pezizomycotina</taxon>
        <taxon>Dothideomycetes</taxon>
        <taxon>Pleosporomycetidae</taxon>
        <taxon>Pleosporales</taxon>
        <taxon>Massarineae</taxon>
        <taxon>Didymosphaeriaceae</taxon>
        <taxon>Bimuria</taxon>
    </lineage>
</organism>
<feature type="compositionally biased region" description="Pro residues" evidence="1">
    <location>
        <begin position="43"/>
        <end position="52"/>
    </location>
</feature>
<evidence type="ECO:0000256" key="1">
    <source>
        <dbReference type="SAM" id="MobiDB-lite"/>
    </source>
</evidence>
<name>A0A6A5UTI4_9PLEO</name>
<proteinExistence type="predicted"/>
<dbReference type="Proteomes" id="UP000800036">
    <property type="component" value="Unassembled WGS sequence"/>
</dbReference>
<evidence type="ECO:0000313" key="3">
    <source>
        <dbReference type="Proteomes" id="UP000800036"/>
    </source>
</evidence>
<protein>
    <submittedName>
        <fullName evidence="2">Uncharacterized protein</fullName>
    </submittedName>
</protein>
<feature type="region of interest" description="Disordered" evidence="1">
    <location>
        <begin position="22"/>
        <end position="57"/>
    </location>
</feature>
<dbReference type="AlphaFoldDB" id="A0A6A5UTI4"/>
<gene>
    <name evidence="2" type="ORF">BU23DRAFT_260869</name>
</gene>
<sequence>MPCVSMESPYWLCLRLCPPQEKPLASSIHGSKCKEPLRWNPRTSPPPSPAEPTPRCRLLGSASKPSNLWTLLAEKRSGYQAFDSTPGSRITINGYFHLQEPTQHMRSVVGGSRGQACCP</sequence>
<accession>A0A6A5UTI4</accession>
<keyword evidence="3" id="KW-1185">Reference proteome</keyword>
<dbReference type="EMBL" id="ML976719">
    <property type="protein sequence ID" value="KAF1968503.1"/>
    <property type="molecule type" value="Genomic_DNA"/>
</dbReference>